<dbReference type="Pfam" id="PF01805">
    <property type="entry name" value="Surp"/>
    <property type="match status" value="2"/>
</dbReference>
<dbReference type="Gene3D" id="1.10.10.790">
    <property type="entry name" value="Surp module"/>
    <property type="match status" value="2"/>
</dbReference>
<dbReference type="SUPFAM" id="SSF109905">
    <property type="entry name" value="Surp module (SWAP domain)"/>
    <property type="match status" value="2"/>
</dbReference>
<evidence type="ECO:0000256" key="5">
    <source>
        <dbReference type="ARBA" id="ARBA00023187"/>
    </source>
</evidence>
<reference evidence="9 10" key="1">
    <citation type="journal article" date="2019" name="Sci. Rep.">
        <title>Comparative genomics of chytrid fungi reveal insights into the obligate biotrophic and pathogenic lifestyle of Synchytrium endobioticum.</title>
        <authorList>
            <person name="van de Vossenberg B.T.L.H."/>
            <person name="Warris S."/>
            <person name="Nguyen H.D.T."/>
            <person name="van Gent-Pelzer M.P.E."/>
            <person name="Joly D.L."/>
            <person name="van de Geest H.C."/>
            <person name="Bonants P.J.M."/>
            <person name="Smith D.S."/>
            <person name="Levesque C.A."/>
            <person name="van der Lee T.A.J."/>
        </authorList>
    </citation>
    <scope>NUCLEOTIDE SEQUENCE [LARGE SCALE GENOMIC DNA]</scope>
    <source>
        <strain evidence="9 10">JEL517</strain>
    </source>
</reference>
<dbReference type="FunFam" id="1.10.10.790:FF:000002">
    <property type="entry name" value="Splicing factor 3A subunit 1"/>
    <property type="match status" value="1"/>
</dbReference>
<feature type="region of interest" description="Disordered" evidence="7">
    <location>
        <begin position="90"/>
        <end position="121"/>
    </location>
</feature>
<evidence type="ECO:0000256" key="7">
    <source>
        <dbReference type="SAM" id="MobiDB-lite"/>
    </source>
</evidence>
<dbReference type="InterPro" id="IPR022030">
    <property type="entry name" value="SF3A1_dom"/>
</dbReference>
<evidence type="ECO:0000313" key="10">
    <source>
        <dbReference type="Proteomes" id="UP000319731"/>
    </source>
</evidence>
<feature type="region of interest" description="Disordered" evidence="7">
    <location>
        <begin position="653"/>
        <end position="679"/>
    </location>
</feature>
<comment type="caution">
    <text evidence="9">The sequence shown here is derived from an EMBL/GenBank/DDBJ whole genome shotgun (WGS) entry which is preliminary data.</text>
</comment>
<dbReference type="CDD" id="cd17039">
    <property type="entry name" value="Ubl_ubiquitin_like"/>
    <property type="match status" value="1"/>
</dbReference>
<dbReference type="GO" id="GO:0005686">
    <property type="term" value="C:U2 snRNP"/>
    <property type="evidence" value="ECO:0007669"/>
    <property type="project" value="UniProtKB-ARBA"/>
</dbReference>
<dbReference type="EMBL" id="QEAO01000008">
    <property type="protein sequence ID" value="TPX35543.1"/>
    <property type="molecule type" value="Genomic_DNA"/>
</dbReference>
<dbReference type="Gene3D" id="3.10.20.90">
    <property type="entry name" value="Phosphatidylinositol 3-kinase Catalytic Subunit, Chain A, domain 1"/>
    <property type="match status" value="1"/>
</dbReference>
<accession>A0A507CDC6</accession>
<comment type="subcellular location">
    <subcellularLocation>
        <location evidence="1">Nucleus</location>
    </subcellularLocation>
</comment>
<evidence type="ECO:0000313" key="9">
    <source>
        <dbReference type="EMBL" id="TPX35543.1"/>
    </source>
</evidence>
<dbReference type="InterPro" id="IPR000061">
    <property type="entry name" value="Surp"/>
</dbReference>
<keyword evidence="3" id="KW-0747">Spliceosome</keyword>
<dbReference type="InterPro" id="IPR035967">
    <property type="entry name" value="SWAP/Surp_sf"/>
</dbReference>
<dbReference type="GO" id="GO:0045292">
    <property type="term" value="P:mRNA cis splicing, via spliceosome"/>
    <property type="evidence" value="ECO:0007669"/>
    <property type="project" value="InterPro"/>
</dbReference>
<feature type="compositionally biased region" description="Pro residues" evidence="7">
    <location>
        <begin position="322"/>
        <end position="353"/>
    </location>
</feature>
<dbReference type="AlphaFoldDB" id="A0A507CDC6"/>
<dbReference type="OrthoDB" id="447637at2759"/>
<proteinExistence type="predicted"/>
<evidence type="ECO:0000259" key="8">
    <source>
        <dbReference type="PROSITE" id="PS50128"/>
    </source>
</evidence>
<keyword evidence="2" id="KW-0507">mRNA processing</keyword>
<dbReference type="GeneID" id="42003287"/>
<dbReference type="GO" id="GO:0071004">
    <property type="term" value="C:U2-type prespliceosome"/>
    <property type="evidence" value="ECO:0007669"/>
    <property type="project" value="TreeGrafter"/>
</dbReference>
<dbReference type="RefSeq" id="XP_031026016.1">
    <property type="nucleotide sequence ID" value="XM_031167990.1"/>
</dbReference>
<feature type="domain" description="SURP motif" evidence="8">
    <location>
        <begin position="41"/>
        <end position="83"/>
    </location>
</feature>
<dbReference type="GO" id="GO:0071013">
    <property type="term" value="C:catalytic step 2 spliceosome"/>
    <property type="evidence" value="ECO:0007669"/>
    <property type="project" value="TreeGrafter"/>
</dbReference>
<name>A0A507CDC6_9FUNG</name>
<feature type="compositionally biased region" description="Pro residues" evidence="7">
    <location>
        <begin position="526"/>
        <end position="583"/>
    </location>
</feature>
<dbReference type="InterPro" id="IPR029071">
    <property type="entry name" value="Ubiquitin-like_domsf"/>
</dbReference>
<dbReference type="GO" id="GO:0003723">
    <property type="term" value="F:RNA binding"/>
    <property type="evidence" value="ECO:0007669"/>
    <property type="project" value="InterPro"/>
</dbReference>
<feature type="region of interest" description="Disordered" evidence="7">
    <location>
        <begin position="300"/>
        <end position="354"/>
    </location>
</feature>
<feature type="compositionally biased region" description="Low complexity" evidence="7">
    <location>
        <begin position="516"/>
        <end position="525"/>
    </location>
</feature>
<dbReference type="PANTHER" id="PTHR15316:SF1">
    <property type="entry name" value="SPLICING FACTOR 3A SUBUNIT 1"/>
    <property type="match status" value="1"/>
</dbReference>
<dbReference type="Proteomes" id="UP000319731">
    <property type="component" value="Unassembled WGS sequence"/>
</dbReference>
<dbReference type="FunFam" id="1.10.10.790:FF:000001">
    <property type="entry name" value="Splicing factor 3a, subunit 1"/>
    <property type="match status" value="1"/>
</dbReference>
<dbReference type="SMART" id="SM00648">
    <property type="entry name" value="SWAP"/>
    <property type="match status" value="2"/>
</dbReference>
<feature type="domain" description="SURP motif" evidence="8">
    <location>
        <begin position="143"/>
        <end position="185"/>
    </location>
</feature>
<dbReference type="InterPro" id="IPR045146">
    <property type="entry name" value="SF3A1"/>
</dbReference>
<evidence type="ECO:0000256" key="1">
    <source>
        <dbReference type="ARBA" id="ARBA00004123"/>
    </source>
</evidence>
<dbReference type="PROSITE" id="PS50128">
    <property type="entry name" value="SURP"/>
    <property type="match status" value="2"/>
</dbReference>
<evidence type="ECO:0000256" key="6">
    <source>
        <dbReference type="ARBA" id="ARBA00023242"/>
    </source>
</evidence>
<feature type="region of interest" description="Disordered" evidence="7">
    <location>
        <begin position="513"/>
        <end position="583"/>
    </location>
</feature>
<feature type="compositionally biased region" description="Basic and acidic residues" evidence="7">
    <location>
        <begin position="654"/>
        <end position="670"/>
    </location>
</feature>
<evidence type="ECO:0000256" key="3">
    <source>
        <dbReference type="ARBA" id="ARBA00022728"/>
    </source>
</evidence>
<dbReference type="SUPFAM" id="SSF54236">
    <property type="entry name" value="Ubiquitin-like"/>
    <property type="match status" value="1"/>
</dbReference>
<dbReference type="PANTHER" id="PTHR15316">
    <property type="entry name" value="SPLICEOSOME ASSOCIATED PROTEIN 114/SWAP SPLICING FACTOR-RELATED"/>
    <property type="match status" value="1"/>
</dbReference>
<sequence>MEVEENGHDAQMLDDAGNGNNILLAVGVIYPPPEIRGKPRIADKAAEYFAKNGPSFEERIRENEKHNPKFSFLNPNDPYRAYYEHKIREFQTKKDLPEGKDDEKGGEARKPIVPVEVKPPPPEPPKFEFMADPPPISTQDLDIVKLTAQFVARNGRQFMASLASREQRNYQFDFLRPNHSVFPYFIKLVDQYAKVLLPSKETLSGLEQNFDNKPVVLKRIIQRVEFNSWMDEQKKKAEQEADQERIAFAMIDWHDFVVVDTIEFVESDEMLDLPPPMTLTELENMTLAQRKTNLVLNQDTFQDGGDMEMDVDEEPAHKVSLPPRPGPVSFPPPNMAPPSSAPPPPLPGMPVAPPSIRAEGSLKVVSGYVPKAASRPGASSEPTQTCPRCGQAIPISEMDEHVRIELLDPKWREQRQRAQAKQGDSNLNMGVDVAKNLSRLSDYRTDIFGSEETSVGRRIAEEREKAAGKERIVWDGHSGSIPSATMAVVAGQSVDEQIAARQRYQQQLMDEANKIGPQMGPGPTTTAPPPSFTPTGPPSFQPPPAMPQQLPPAYNQPPPQQSFGQPPPSFNPPPFIPGMPPMPMGVPPMPRPVGLPPLPIPGTMASMPPPPSLPGIPPLPRPVAPIASLPPPPLPPILARPIPPMPPVKPITKVPEDRTDSDAKRQKMDEPATPTVPGGALPGYLPEAEWIQQHPDAFEITIQPQEGPSFTIPDLKSDMLTSALMEKIKGITAIAPSKQKLVVRGKDVLLGRNKLAFYNLKGGDVIAMSTRVKK</sequence>
<gene>
    <name evidence="9" type="ORF">SmJEL517_g02062</name>
</gene>
<keyword evidence="4" id="KW-0677">Repeat</keyword>
<keyword evidence="6" id="KW-0539">Nucleus</keyword>
<organism evidence="9 10">
    <name type="scientific">Synchytrium microbalum</name>
    <dbReference type="NCBI Taxonomy" id="1806994"/>
    <lineage>
        <taxon>Eukaryota</taxon>
        <taxon>Fungi</taxon>
        <taxon>Fungi incertae sedis</taxon>
        <taxon>Chytridiomycota</taxon>
        <taxon>Chytridiomycota incertae sedis</taxon>
        <taxon>Chytridiomycetes</taxon>
        <taxon>Synchytriales</taxon>
        <taxon>Synchytriaceae</taxon>
        <taxon>Synchytrium</taxon>
    </lineage>
</organism>
<protein>
    <recommendedName>
        <fullName evidence="8">SURP motif domain-containing protein</fullName>
    </recommendedName>
</protein>
<keyword evidence="10" id="KW-1185">Reference proteome</keyword>
<dbReference type="Pfam" id="PF12230">
    <property type="entry name" value="PRP21_like_P"/>
    <property type="match status" value="1"/>
</dbReference>
<dbReference type="GO" id="GO:0000381">
    <property type="term" value="P:regulation of alternative mRNA splicing, via spliceosome"/>
    <property type="evidence" value="ECO:0007669"/>
    <property type="project" value="TreeGrafter"/>
</dbReference>
<evidence type="ECO:0000256" key="4">
    <source>
        <dbReference type="ARBA" id="ARBA00022737"/>
    </source>
</evidence>
<dbReference type="STRING" id="1806994.A0A507CDC6"/>
<keyword evidence="5" id="KW-0508">mRNA splicing</keyword>
<feature type="compositionally biased region" description="Basic and acidic residues" evidence="7">
    <location>
        <begin position="90"/>
        <end position="110"/>
    </location>
</feature>
<evidence type="ECO:0000256" key="2">
    <source>
        <dbReference type="ARBA" id="ARBA00022664"/>
    </source>
</evidence>